<proteinExistence type="predicted"/>
<protein>
    <submittedName>
        <fullName evidence="1">Uncharacterized protein</fullName>
    </submittedName>
</protein>
<evidence type="ECO:0000313" key="2">
    <source>
        <dbReference type="Proteomes" id="UP000639606"/>
    </source>
</evidence>
<gene>
    <name evidence="1" type="ORF">GCM10010185_36200</name>
</gene>
<dbReference type="AlphaFoldDB" id="A0A918ANH3"/>
<accession>A0A918ANH3</accession>
<reference evidence="1" key="2">
    <citation type="submission" date="2020-09" db="EMBL/GenBank/DDBJ databases">
        <authorList>
            <person name="Sun Q."/>
            <person name="Ohkuma M."/>
        </authorList>
    </citation>
    <scope>NUCLEOTIDE SEQUENCE</scope>
    <source>
        <strain evidence="1">JCM 3313</strain>
    </source>
</reference>
<comment type="caution">
    <text evidence="1">The sequence shown here is derived from an EMBL/GenBank/DDBJ whole genome shotgun (WGS) entry which is preliminary data.</text>
</comment>
<name>A0A918ANH3_9PSEU</name>
<reference evidence="1" key="1">
    <citation type="journal article" date="2014" name="Int. J. Syst. Evol. Microbiol.">
        <title>Complete genome sequence of Corynebacterium casei LMG S-19264T (=DSM 44701T), isolated from a smear-ripened cheese.</title>
        <authorList>
            <consortium name="US DOE Joint Genome Institute (JGI-PGF)"/>
            <person name="Walter F."/>
            <person name="Albersmeier A."/>
            <person name="Kalinowski J."/>
            <person name="Ruckert C."/>
        </authorList>
    </citation>
    <scope>NUCLEOTIDE SEQUENCE</scope>
    <source>
        <strain evidence="1">JCM 3313</strain>
    </source>
</reference>
<keyword evidence="2" id="KW-1185">Reference proteome</keyword>
<sequence length="65" mass="6856">MAGRAAPVRGQVLPEGRVRAGNYYPRGVEARPKARKCGPGCVNARFVVSGRATRGSDTPDMPMVG</sequence>
<organism evidence="1 2">
    <name type="scientific">Saccharothrix coeruleofusca</name>
    <dbReference type="NCBI Taxonomy" id="33919"/>
    <lineage>
        <taxon>Bacteria</taxon>
        <taxon>Bacillati</taxon>
        <taxon>Actinomycetota</taxon>
        <taxon>Actinomycetes</taxon>
        <taxon>Pseudonocardiales</taxon>
        <taxon>Pseudonocardiaceae</taxon>
        <taxon>Saccharothrix</taxon>
    </lineage>
</organism>
<evidence type="ECO:0000313" key="1">
    <source>
        <dbReference type="EMBL" id="GGP60526.1"/>
    </source>
</evidence>
<dbReference type="EMBL" id="BMRG01000006">
    <property type="protein sequence ID" value="GGP60526.1"/>
    <property type="molecule type" value="Genomic_DNA"/>
</dbReference>
<dbReference type="Proteomes" id="UP000639606">
    <property type="component" value="Unassembled WGS sequence"/>
</dbReference>